<feature type="transmembrane region" description="Helical" evidence="6">
    <location>
        <begin position="104"/>
        <end position="127"/>
    </location>
</feature>
<dbReference type="STRING" id="1754191.A0A1Y1V5M2"/>
<dbReference type="Gene3D" id="1.20.1250.20">
    <property type="entry name" value="MFS general substrate transporter like domains"/>
    <property type="match status" value="1"/>
</dbReference>
<keyword evidence="4 6" id="KW-1133">Transmembrane helix</keyword>
<feature type="transmembrane region" description="Helical" evidence="6">
    <location>
        <begin position="413"/>
        <end position="435"/>
    </location>
</feature>
<dbReference type="Gene3D" id="1.20.1720.10">
    <property type="entry name" value="Multidrug resistance protein D"/>
    <property type="match status" value="1"/>
</dbReference>
<feature type="transmembrane region" description="Helical" evidence="6">
    <location>
        <begin position="134"/>
        <end position="158"/>
    </location>
</feature>
<evidence type="ECO:0000256" key="3">
    <source>
        <dbReference type="ARBA" id="ARBA00022692"/>
    </source>
</evidence>
<dbReference type="PROSITE" id="PS50850">
    <property type="entry name" value="MFS"/>
    <property type="match status" value="1"/>
</dbReference>
<dbReference type="SUPFAM" id="SSF103473">
    <property type="entry name" value="MFS general substrate transporter"/>
    <property type="match status" value="1"/>
</dbReference>
<organism evidence="8 9">
    <name type="scientific">Piromyces finnis</name>
    <dbReference type="NCBI Taxonomy" id="1754191"/>
    <lineage>
        <taxon>Eukaryota</taxon>
        <taxon>Fungi</taxon>
        <taxon>Fungi incertae sedis</taxon>
        <taxon>Chytridiomycota</taxon>
        <taxon>Chytridiomycota incertae sedis</taxon>
        <taxon>Neocallimastigomycetes</taxon>
        <taxon>Neocallimastigales</taxon>
        <taxon>Neocallimastigaceae</taxon>
        <taxon>Piromyces</taxon>
    </lineage>
</organism>
<feature type="transmembrane region" description="Helical" evidence="6">
    <location>
        <begin position="164"/>
        <end position="185"/>
    </location>
</feature>
<evidence type="ECO:0000256" key="6">
    <source>
        <dbReference type="SAM" id="Phobius"/>
    </source>
</evidence>
<dbReference type="GO" id="GO:0022857">
    <property type="term" value="F:transmembrane transporter activity"/>
    <property type="evidence" value="ECO:0007669"/>
    <property type="project" value="InterPro"/>
</dbReference>
<feature type="transmembrane region" description="Helical" evidence="6">
    <location>
        <begin position="322"/>
        <end position="343"/>
    </location>
</feature>
<dbReference type="InterPro" id="IPR036259">
    <property type="entry name" value="MFS_trans_sf"/>
</dbReference>
<evidence type="ECO:0000256" key="1">
    <source>
        <dbReference type="ARBA" id="ARBA00004141"/>
    </source>
</evidence>
<evidence type="ECO:0000256" key="5">
    <source>
        <dbReference type="ARBA" id="ARBA00023136"/>
    </source>
</evidence>
<comment type="caution">
    <text evidence="8">The sequence shown here is derived from an EMBL/GenBank/DDBJ whole genome shotgun (WGS) entry which is preliminary data.</text>
</comment>
<feature type="transmembrane region" description="Helical" evidence="6">
    <location>
        <begin position="279"/>
        <end position="302"/>
    </location>
</feature>
<protein>
    <submittedName>
        <fullName evidence="8">MFS general substrate transporter</fullName>
    </submittedName>
</protein>
<dbReference type="AlphaFoldDB" id="A0A1Y1V5M2"/>
<keyword evidence="3 6" id="KW-0812">Transmembrane</keyword>
<evidence type="ECO:0000256" key="4">
    <source>
        <dbReference type="ARBA" id="ARBA00022989"/>
    </source>
</evidence>
<dbReference type="OrthoDB" id="10021397at2759"/>
<feature type="transmembrane region" description="Helical" evidence="6">
    <location>
        <begin position="387"/>
        <end position="407"/>
    </location>
</feature>
<dbReference type="EMBL" id="MCFH01000029">
    <property type="protein sequence ID" value="ORX47859.1"/>
    <property type="molecule type" value="Genomic_DNA"/>
</dbReference>
<dbReference type="PRINTS" id="PR01036">
    <property type="entry name" value="TCRTETB"/>
</dbReference>
<dbReference type="Proteomes" id="UP000193719">
    <property type="component" value="Unassembled WGS sequence"/>
</dbReference>
<gene>
    <name evidence="8" type="ORF">BCR36DRAFT_584565</name>
</gene>
<dbReference type="InterPro" id="IPR011701">
    <property type="entry name" value="MFS"/>
</dbReference>
<evidence type="ECO:0000256" key="2">
    <source>
        <dbReference type="ARBA" id="ARBA00022448"/>
    </source>
</evidence>
<evidence type="ECO:0000259" key="7">
    <source>
        <dbReference type="PROSITE" id="PS50850"/>
    </source>
</evidence>
<keyword evidence="9" id="KW-1185">Reference proteome</keyword>
<feature type="domain" description="Major facilitator superfamily (MFS) profile" evidence="7">
    <location>
        <begin position="69"/>
        <end position="518"/>
    </location>
</feature>
<comment type="subcellular location">
    <subcellularLocation>
        <location evidence="1">Membrane</location>
        <topology evidence="1">Multi-pass membrane protein</topology>
    </subcellularLocation>
</comment>
<keyword evidence="2" id="KW-0813">Transport</keyword>
<dbReference type="PANTHER" id="PTHR42718:SF9">
    <property type="entry name" value="MAJOR FACILITATOR SUPERFAMILY MULTIDRUG TRANSPORTER MFSC"/>
    <property type="match status" value="1"/>
</dbReference>
<dbReference type="GO" id="GO:0016020">
    <property type="term" value="C:membrane"/>
    <property type="evidence" value="ECO:0007669"/>
    <property type="project" value="UniProtKB-SubCell"/>
</dbReference>
<reference evidence="8 9" key="1">
    <citation type="submission" date="2016-08" db="EMBL/GenBank/DDBJ databases">
        <title>Genomes of anaerobic fungi encode conserved fungal cellulosomes for biomass hydrolysis.</title>
        <authorList>
            <consortium name="DOE Joint Genome Institute"/>
            <person name="Haitjema C.H."/>
            <person name="Gilmore S.P."/>
            <person name="Henske J.K."/>
            <person name="Solomon K.V."/>
            <person name="De Groot R."/>
            <person name="Kuo A."/>
            <person name="Mondo S.J."/>
            <person name="Salamov A.A."/>
            <person name="Labutti K."/>
            <person name="Zhao Z."/>
            <person name="Chiniquy J."/>
            <person name="Barry K."/>
            <person name="Brewer H.M."/>
            <person name="Purvine S.O."/>
            <person name="Wright A.T."/>
            <person name="Boxma B."/>
            <person name="Van Alen T."/>
            <person name="Hackstein J.H."/>
            <person name="Baker S.E."/>
            <person name="Grigoriev I.V."/>
            <person name="O'Malley M.A."/>
        </authorList>
    </citation>
    <scope>NUCLEOTIDE SEQUENCE [LARGE SCALE GENOMIC DNA]</scope>
    <source>
        <strain evidence="9">finn</strain>
    </source>
</reference>
<evidence type="ECO:0000313" key="8">
    <source>
        <dbReference type="EMBL" id="ORX47859.1"/>
    </source>
</evidence>
<feature type="transmembrane region" description="Helical" evidence="6">
    <location>
        <begin position="192"/>
        <end position="215"/>
    </location>
</feature>
<dbReference type="Pfam" id="PF07690">
    <property type="entry name" value="MFS_1"/>
    <property type="match status" value="1"/>
</dbReference>
<dbReference type="InterPro" id="IPR020846">
    <property type="entry name" value="MFS_dom"/>
</dbReference>
<feature type="transmembrane region" description="Helical" evidence="6">
    <location>
        <begin position="488"/>
        <end position="518"/>
    </location>
</feature>
<reference evidence="8 9" key="2">
    <citation type="submission" date="2016-08" db="EMBL/GenBank/DDBJ databases">
        <title>Pervasive Adenine N6-methylation of Active Genes in Fungi.</title>
        <authorList>
            <consortium name="DOE Joint Genome Institute"/>
            <person name="Mondo S.J."/>
            <person name="Dannebaum R.O."/>
            <person name="Kuo R.C."/>
            <person name="Labutti K."/>
            <person name="Haridas S."/>
            <person name="Kuo A."/>
            <person name="Salamov A."/>
            <person name="Ahrendt S.R."/>
            <person name="Lipzen A."/>
            <person name="Sullivan W."/>
            <person name="Andreopoulos W.B."/>
            <person name="Clum A."/>
            <person name="Lindquist E."/>
            <person name="Daum C."/>
            <person name="Ramamoorthy G.K."/>
            <person name="Gryganskyi A."/>
            <person name="Culley D."/>
            <person name="Magnuson J.K."/>
            <person name="James T.Y."/>
            <person name="O'Malley M.A."/>
            <person name="Stajich J.E."/>
            <person name="Spatafora J.W."/>
            <person name="Visel A."/>
            <person name="Grigoriev I.V."/>
        </authorList>
    </citation>
    <scope>NUCLEOTIDE SEQUENCE [LARGE SCALE GENOMIC DNA]</scope>
    <source>
        <strain evidence="9">finn</strain>
    </source>
</reference>
<proteinExistence type="predicted"/>
<feature type="transmembrane region" description="Helical" evidence="6">
    <location>
        <begin position="456"/>
        <end position="476"/>
    </location>
</feature>
<feature type="transmembrane region" description="Helical" evidence="6">
    <location>
        <begin position="221"/>
        <end position="242"/>
    </location>
</feature>
<feature type="transmembrane region" description="Helical" evidence="6">
    <location>
        <begin position="70"/>
        <end position="92"/>
    </location>
</feature>
<accession>A0A1Y1V5M2</accession>
<name>A0A1Y1V5M2_9FUNG</name>
<feature type="transmembrane region" description="Helical" evidence="6">
    <location>
        <begin position="254"/>
        <end position="273"/>
    </location>
</feature>
<keyword evidence="5 6" id="KW-0472">Membrane</keyword>
<dbReference type="PANTHER" id="PTHR42718">
    <property type="entry name" value="MAJOR FACILITATOR SUPERFAMILY MULTIDRUG TRANSPORTER MFSC"/>
    <property type="match status" value="1"/>
</dbReference>
<evidence type="ECO:0000313" key="9">
    <source>
        <dbReference type="Proteomes" id="UP000193719"/>
    </source>
</evidence>
<sequence>MTSIELNNFQKNDKDVDIKSEGEAKPNPEIYIDVKTNESIDKTKEAYHEEYVIKKVGGGGPDEPKFIPMLITIISVLFFSTLNESVATVMYTDLVNEFGKSITTVQWVTTGFIIILAIGMIFSSFVAKHLYMRTIFFVGVAFFTGGSLICALSYTFAMLLIGRFIQGVGTALLMPQISNIVIIMAPRHRLGFFNGITMLVVITGNALGPTLSGLITRFLGWRYVFVLLIPIPLIGGIAGYWLMGNVVEQDESKLDIISVLLAIIGYGGISFGLGNTGTYGFGSLIVIISLVIGVICIILFYVWENYCKNPIVSMKNLGRPYFIINIFLSVVNSSSMMGWLAILPFIIQNYLGKSVSISGVSFLPGGLLNASLNVLAGKLFDSSRFKYAPIGFIFILLSSIFLFIMSITDNIKLWIIIITYAFFNIGIPIIFSIYTSSALTSVPPQSSPHAAAVYHSFFQLSGSLGSAVYVAILNTFTNVSFNSSNNPLINGASICFLVTSVINIFIFIAALYWSIYYFKDHDNKGNPKQKQK</sequence>